<organism evidence="1 2">
    <name type="scientific">Streptomyces gamaensis</name>
    <dbReference type="NCBI Taxonomy" id="1763542"/>
    <lineage>
        <taxon>Bacteria</taxon>
        <taxon>Bacillati</taxon>
        <taxon>Actinomycetota</taxon>
        <taxon>Actinomycetes</taxon>
        <taxon>Kitasatosporales</taxon>
        <taxon>Streptomycetaceae</taxon>
        <taxon>Streptomyces</taxon>
    </lineage>
</organism>
<name>A0ABW0ZA01_9ACTN</name>
<evidence type="ECO:0008006" key="3">
    <source>
        <dbReference type="Google" id="ProtNLM"/>
    </source>
</evidence>
<comment type="caution">
    <text evidence="1">The sequence shown here is derived from an EMBL/GenBank/DDBJ whole genome shotgun (WGS) entry which is preliminary data.</text>
</comment>
<dbReference type="EMBL" id="JBHSPB010000032">
    <property type="protein sequence ID" value="MFC5724687.1"/>
    <property type="molecule type" value="Genomic_DNA"/>
</dbReference>
<evidence type="ECO:0000313" key="2">
    <source>
        <dbReference type="Proteomes" id="UP001596083"/>
    </source>
</evidence>
<sequence length="84" mass="9188">MTHAFYSDAAETARIELTRDERAAVDHVRAALEADPRQGHPMPDSALQVVDLLPEETGGRGISVVYRYGDELDAALILWLVTGP</sequence>
<evidence type="ECO:0000313" key="1">
    <source>
        <dbReference type="EMBL" id="MFC5724687.1"/>
    </source>
</evidence>
<protein>
    <recommendedName>
        <fullName evidence="3">DUF4258 domain-containing protein</fullName>
    </recommendedName>
</protein>
<dbReference type="Proteomes" id="UP001596083">
    <property type="component" value="Unassembled WGS sequence"/>
</dbReference>
<keyword evidence="2" id="KW-1185">Reference proteome</keyword>
<dbReference type="RefSeq" id="WP_390321158.1">
    <property type="nucleotide sequence ID" value="NZ_JBHSPB010000032.1"/>
</dbReference>
<accession>A0ABW0ZA01</accession>
<gene>
    <name evidence="1" type="ORF">ACFP1Z_31505</name>
</gene>
<reference evidence="2" key="1">
    <citation type="journal article" date="2019" name="Int. J. Syst. Evol. Microbiol.">
        <title>The Global Catalogue of Microorganisms (GCM) 10K type strain sequencing project: providing services to taxonomists for standard genome sequencing and annotation.</title>
        <authorList>
            <consortium name="The Broad Institute Genomics Platform"/>
            <consortium name="The Broad Institute Genome Sequencing Center for Infectious Disease"/>
            <person name="Wu L."/>
            <person name="Ma J."/>
        </authorList>
    </citation>
    <scope>NUCLEOTIDE SEQUENCE [LARGE SCALE GENOMIC DNA]</scope>
    <source>
        <strain evidence="2">CGMCC 4.7304</strain>
    </source>
</reference>
<proteinExistence type="predicted"/>